<dbReference type="AlphaFoldDB" id="A0A1Y4SGY0"/>
<organism evidence="3 4">
    <name type="scientific">Massilimicrobiota timonensis</name>
    <dbReference type="NCBI Taxonomy" id="1776392"/>
    <lineage>
        <taxon>Bacteria</taxon>
        <taxon>Bacillati</taxon>
        <taxon>Bacillota</taxon>
        <taxon>Erysipelotrichia</taxon>
        <taxon>Erysipelotrichales</taxon>
        <taxon>Erysipelotrichaceae</taxon>
        <taxon>Massilimicrobiota</taxon>
    </lineage>
</organism>
<dbReference type="Proteomes" id="UP000195305">
    <property type="component" value="Unassembled WGS sequence"/>
</dbReference>
<evidence type="ECO:0000313" key="4">
    <source>
        <dbReference type="Proteomes" id="UP000195305"/>
    </source>
</evidence>
<feature type="domain" description="Transposase (putative) YhgA-like" evidence="1">
    <location>
        <begin position="47"/>
        <end position="148"/>
    </location>
</feature>
<dbReference type="Pfam" id="PF14261">
    <property type="entry name" value="DUF4351"/>
    <property type="match status" value="1"/>
</dbReference>
<dbReference type="InterPro" id="IPR025587">
    <property type="entry name" value="DUF4351"/>
</dbReference>
<dbReference type="Pfam" id="PF04754">
    <property type="entry name" value="Transposase_31"/>
    <property type="match status" value="1"/>
</dbReference>
<feature type="domain" description="DUF4351" evidence="2">
    <location>
        <begin position="218"/>
        <end position="272"/>
    </location>
</feature>
<evidence type="ECO:0000259" key="2">
    <source>
        <dbReference type="Pfam" id="PF14261"/>
    </source>
</evidence>
<reference evidence="3 4" key="1">
    <citation type="journal article" date="2018" name="BMC Genomics">
        <title>Whole genome sequencing and function prediction of 133 gut anaerobes isolated from chicken caecum in pure cultures.</title>
        <authorList>
            <person name="Medvecky M."/>
            <person name="Cejkova D."/>
            <person name="Polansky O."/>
            <person name="Karasova D."/>
            <person name="Kubasova T."/>
            <person name="Cizek A."/>
            <person name="Rychlik I."/>
        </authorList>
    </citation>
    <scope>NUCLEOTIDE SEQUENCE [LARGE SCALE GENOMIC DNA]</scope>
    <source>
        <strain evidence="3 4">An13</strain>
    </source>
</reference>
<gene>
    <name evidence="3" type="ORF">B5E75_14315</name>
</gene>
<evidence type="ECO:0000313" key="3">
    <source>
        <dbReference type="EMBL" id="OUQ29145.1"/>
    </source>
</evidence>
<dbReference type="EMBL" id="NFLJ01000098">
    <property type="protein sequence ID" value="OUQ29145.1"/>
    <property type="molecule type" value="Genomic_DNA"/>
</dbReference>
<accession>A0A1Y4SGY0</accession>
<keyword evidence="4" id="KW-1185">Reference proteome</keyword>
<evidence type="ECO:0008006" key="5">
    <source>
        <dbReference type="Google" id="ProtNLM"/>
    </source>
</evidence>
<comment type="caution">
    <text evidence="3">The sequence shown here is derived from an EMBL/GenBank/DDBJ whole genome shotgun (WGS) entry which is preliminary data.</text>
</comment>
<name>A0A1Y4SGY0_9FIRM</name>
<protein>
    <recommendedName>
        <fullName evidence="5">Transposase (putative) YhgA-like domain-containing protein</fullName>
    </recommendedName>
</protein>
<dbReference type="InterPro" id="IPR006842">
    <property type="entry name" value="Transposase_31"/>
</dbReference>
<proteinExistence type="predicted"/>
<evidence type="ECO:0000259" key="1">
    <source>
        <dbReference type="Pfam" id="PF04754"/>
    </source>
</evidence>
<sequence>MIMDTQDIIILDSNSSGVLLSNGQTIKRTIDHLLLVTMNGQQCIIGLEHQSYVDKGMFQRIMEYDYLSYLRQYHIYEKNIHERINGVMTLAIYYGERKWNYARSYKQMMNRGIRHLRRYMNVEFHPLVEMVKLDETRFQNKDNKDLITGLKVLYAKKKVPEKFIVSHEVACLLGTLIHDERIYQLIEKKKGATNMSDYVLGISRNAERKGRNEGKKIGRNEGIITTLIKQLNQKFGNLSKDTIKAIKQSNKKQLNSLTLHIFDIEKEEDIIQILTNQY</sequence>